<dbReference type="PANTHER" id="PTHR14187:SF5">
    <property type="entry name" value="HEAT SHOCK 70 KDA PROTEIN 12A"/>
    <property type="match status" value="1"/>
</dbReference>
<name>A0A8H5KHJ4_9HYPO</name>
<dbReference type="EMBL" id="JAAOAS010000526">
    <property type="protein sequence ID" value="KAF5574395.1"/>
    <property type="molecule type" value="Genomic_DNA"/>
</dbReference>
<accession>A0A8H5KHJ4</accession>
<evidence type="ECO:0000313" key="2">
    <source>
        <dbReference type="Proteomes" id="UP000546213"/>
    </source>
</evidence>
<dbReference type="SUPFAM" id="SSF53067">
    <property type="entry name" value="Actin-like ATPase domain"/>
    <property type="match status" value="2"/>
</dbReference>
<dbReference type="OrthoDB" id="2963168at2759"/>
<reference evidence="1 2" key="1">
    <citation type="submission" date="2020-05" db="EMBL/GenBank/DDBJ databases">
        <title>Identification and distribution of gene clusters putatively required for synthesis of sphingolipid metabolism inhibitors in phylogenetically diverse species of the filamentous fungus Fusarium.</title>
        <authorList>
            <person name="Kim H.-S."/>
            <person name="Busman M."/>
            <person name="Brown D.W."/>
            <person name="Divon H."/>
            <person name="Uhlig S."/>
            <person name="Proctor R.H."/>
        </authorList>
    </citation>
    <scope>NUCLEOTIDE SEQUENCE [LARGE SCALE GENOMIC DNA]</scope>
    <source>
        <strain evidence="1 2">NRRL 36939</strain>
    </source>
</reference>
<dbReference type="Gene3D" id="3.30.420.40">
    <property type="match status" value="1"/>
</dbReference>
<dbReference type="AlphaFoldDB" id="A0A8H5KHJ4"/>
<sequence>MLARAAPGLADCDSLPSNIDLQHYKARNFSDTEGFLSFSHPLFKFFNFGLRATIHSGTLEAVQVVHKTPNLLNNMERKKHVPRGKVTANKPVDDVIIIGIDFGTTYSGFAWAYSQQPEDIEVVTSWDTEMNKCSDLEKVPTQLLYEDDEVTSWGYSIPEDEIGFKWFKLLLLEDSDITAEISNSSQIREARKFLKESNDDAVDAVASFLRELWGHAMDAIIRKLGDELVGQSRFHIVVTLPAIWPPYAQQHMKRAAKMSGILEKRLCGETTLHFISEPEAAALATVEDLSKRSTIEKGDTLVICDAGGGTVDLVSYVVESTKPFTVKECVKGDGGLCGSIFLDENFLKLIKTKVSSTSWKHISKADEKRFLNDEWEHGIKKRFCGQDKSWLVALPEGCHGVLNQGCKRRGRIQLSSNDVLSVFTLVVDEIEKLVHRQTQAIQRRYRQPAKYVILVGGFGRSRYLFDRLKASTGITVLQSNGNKPWTAICRGAVGSGISHILDSSLGVRIDSRIARCSYGVCFTDTFVPKRHRVCDKVWSEERQEYRADNQMKWFLREGNNIYTKRPIRSSYIRLFPEGDEHTGPIVQEIFSCSTSPPRARGPTVGKLCEIHWTREVKLETLPTWTNSVGKVYRELEFEIKMTCEDGTVDFAVYFDGQRVGARNIEVKF</sequence>
<keyword evidence="2" id="KW-1185">Reference proteome</keyword>
<dbReference type="PANTHER" id="PTHR14187">
    <property type="entry name" value="ALPHA KINASE/ELONGATION FACTOR 2 KINASE"/>
    <property type="match status" value="1"/>
</dbReference>
<dbReference type="Proteomes" id="UP000546213">
    <property type="component" value="Unassembled WGS sequence"/>
</dbReference>
<proteinExistence type="predicted"/>
<organism evidence="1 2">
    <name type="scientific">Fusarium pseudocircinatum</name>
    <dbReference type="NCBI Taxonomy" id="56676"/>
    <lineage>
        <taxon>Eukaryota</taxon>
        <taxon>Fungi</taxon>
        <taxon>Dikarya</taxon>
        <taxon>Ascomycota</taxon>
        <taxon>Pezizomycotina</taxon>
        <taxon>Sordariomycetes</taxon>
        <taxon>Hypocreomycetidae</taxon>
        <taxon>Hypocreales</taxon>
        <taxon>Nectriaceae</taxon>
        <taxon>Fusarium</taxon>
        <taxon>Fusarium fujikuroi species complex</taxon>
    </lineage>
</organism>
<gene>
    <name evidence="1" type="ORF">FPCIR_13610</name>
</gene>
<comment type="caution">
    <text evidence="1">The sequence shown here is derived from an EMBL/GenBank/DDBJ whole genome shotgun (WGS) entry which is preliminary data.</text>
</comment>
<evidence type="ECO:0000313" key="1">
    <source>
        <dbReference type="EMBL" id="KAF5574395.1"/>
    </source>
</evidence>
<dbReference type="CDD" id="cd10170">
    <property type="entry name" value="ASKHA_NBD_HSP70"/>
    <property type="match status" value="1"/>
</dbReference>
<dbReference type="InterPro" id="IPR043129">
    <property type="entry name" value="ATPase_NBD"/>
</dbReference>
<protein>
    <submittedName>
        <fullName evidence="1">Hsp70 chaperone protein</fullName>
    </submittedName>
</protein>